<accession>A0ABQ1R4U2</accession>
<dbReference type="InterPro" id="IPR018490">
    <property type="entry name" value="cNMP-bd_dom_sf"/>
</dbReference>
<organism evidence="2 3">
    <name type="scientific">Lacimicrobium alkaliphilum</name>
    <dbReference type="NCBI Taxonomy" id="1526571"/>
    <lineage>
        <taxon>Bacteria</taxon>
        <taxon>Pseudomonadati</taxon>
        <taxon>Pseudomonadota</taxon>
        <taxon>Gammaproteobacteria</taxon>
        <taxon>Alteromonadales</taxon>
        <taxon>Alteromonadaceae</taxon>
        <taxon>Lacimicrobium</taxon>
    </lineage>
</organism>
<sequence>MTPQQTTEASQAAYAALRQSLNQYATISDDTWKAFRPLCRYRELSARALLYSVGQHPDSFSYVFTGLFRVFISDAQGNEYNKNFFAEGSFPGCMTALLTGEPSQFSVQALEPVQIIEIDFNGYRALLDSNIELMRFQIRYLEQHWLQAKDTREVEIVQQGASQRYRSFLRQYPDLHRRLAQYHIASHLGITPTQLSRIRRNIL</sequence>
<dbReference type="CDD" id="cd00038">
    <property type="entry name" value="CAP_ED"/>
    <property type="match status" value="1"/>
</dbReference>
<evidence type="ECO:0000313" key="3">
    <source>
        <dbReference type="Proteomes" id="UP000614272"/>
    </source>
</evidence>
<dbReference type="EMBL" id="BMGJ01000002">
    <property type="protein sequence ID" value="GGD54936.1"/>
    <property type="molecule type" value="Genomic_DNA"/>
</dbReference>
<keyword evidence="3" id="KW-1185">Reference proteome</keyword>
<dbReference type="RefSeq" id="WP_099032989.1">
    <property type="nucleotide sequence ID" value="NZ_BMGJ01000002.1"/>
</dbReference>
<gene>
    <name evidence="2" type="ORF">GCM10011357_08340</name>
</gene>
<reference evidence="3" key="1">
    <citation type="journal article" date="2019" name="Int. J. Syst. Evol. Microbiol.">
        <title>The Global Catalogue of Microorganisms (GCM) 10K type strain sequencing project: providing services to taxonomists for standard genome sequencing and annotation.</title>
        <authorList>
            <consortium name="The Broad Institute Genomics Platform"/>
            <consortium name="The Broad Institute Genome Sequencing Center for Infectious Disease"/>
            <person name="Wu L."/>
            <person name="Ma J."/>
        </authorList>
    </citation>
    <scope>NUCLEOTIDE SEQUENCE [LARGE SCALE GENOMIC DNA]</scope>
    <source>
        <strain evidence="3">CGMCC 1.12923</strain>
    </source>
</reference>
<name>A0ABQ1R4U2_9ALTE</name>
<protein>
    <recommendedName>
        <fullName evidence="1">Cyclic nucleotide-binding domain-containing protein</fullName>
    </recommendedName>
</protein>
<proteinExistence type="predicted"/>
<dbReference type="Gene3D" id="2.60.120.10">
    <property type="entry name" value="Jelly Rolls"/>
    <property type="match status" value="1"/>
</dbReference>
<dbReference type="PROSITE" id="PS50042">
    <property type="entry name" value="CNMP_BINDING_3"/>
    <property type="match status" value="1"/>
</dbReference>
<dbReference type="Proteomes" id="UP000614272">
    <property type="component" value="Unassembled WGS sequence"/>
</dbReference>
<dbReference type="SUPFAM" id="SSF51206">
    <property type="entry name" value="cAMP-binding domain-like"/>
    <property type="match status" value="1"/>
</dbReference>
<dbReference type="InterPro" id="IPR014710">
    <property type="entry name" value="RmlC-like_jellyroll"/>
</dbReference>
<dbReference type="InterPro" id="IPR000595">
    <property type="entry name" value="cNMP-bd_dom"/>
</dbReference>
<feature type="domain" description="Cyclic nucleotide-binding" evidence="1">
    <location>
        <begin position="54"/>
        <end position="144"/>
    </location>
</feature>
<comment type="caution">
    <text evidence="2">The sequence shown here is derived from an EMBL/GenBank/DDBJ whole genome shotgun (WGS) entry which is preliminary data.</text>
</comment>
<evidence type="ECO:0000313" key="2">
    <source>
        <dbReference type="EMBL" id="GGD54936.1"/>
    </source>
</evidence>
<evidence type="ECO:0000259" key="1">
    <source>
        <dbReference type="PROSITE" id="PS50042"/>
    </source>
</evidence>
<dbReference type="Pfam" id="PF00027">
    <property type="entry name" value="cNMP_binding"/>
    <property type="match status" value="1"/>
</dbReference>